<sequence length="609" mass="70928">MLDSGVWNVILLFICLFLLFWLIRLGKRVAFLFSVTFSLSTNQITLYDNFGDDFPFVPLFSKEQFAQLQRQKELNSNNNDPNRLVQKVVTPLSFIESTLSLVMKKKKIKKTLDSKLKKSIPRSRSRSKSKSKSTKNPIKKSNKKIDENLESLKDLTNNNNNLNNDNNNNNNNNNNLNSDNNNNNNNNNDNNNNNNNNNDLNNFQRLHSIQVKFNIKFVSKNIKIQLFWGLNIKTLEESLFKFFEKQSQQKIQNNEMNQIFKKSNELKIKNILDSEIDKDDKQMFLTRDAFLFCSEMKTIEYIPEKVEYSSEFFPIKYFENFQFRFRSRLSQYYPLAIIFQPSDQYFYSPKKKKKDEFFENYQNDLNQQISIQEIEKNSNGKNSNQTISNGKNSNGKNSNGKNSNQINSNQINSNQINSNQINSNQTNSNQTISNQTISNQTNSNQIFSNQKISMEFHDSEFTKSEALELDLTSTNETSTSSEFDSSFFENSFFPNPQKHEAKKILRFIDKQKESIQETKYEIVLVHFPNESLNPVIIKQVIVTGSNIFSTGDVYGNDEVDVSECVICLENRRNVVLIPCRHMCVCQKCLHHIDKCPICRAHFTSHLLFD</sequence>
<keyword evidence="1" id="KW-0863">Zinc-finger</keyword>
<dbReference type="SMART" id="SM00184">
    <property type="entry name" value="RING"/>
    <property type="match status" value="1"/>
</dbReference>
<dbReference type="PROSITE" id="PS50089">
    <property type="entry name" value="ZF_RING_2"/>
    <property type="match status" value="1"/>
</dbReference>
<keyword evidence="3" id="KW-0472">Membrane</keyword>
<dbReference type="AlphaFoldDB" id="A0A9Q0RAE4"/>
<dbReference type="CDD" id="cd16649">
    <property type="entry name" value="mRING-HC-C3HC5_CGRF1-like"/>
    <property type="match status" value="1"/>
</dbReference>
<gene>
    <name evidence="5" type="ORF">M0811_10048</name>
</gene>
<evidence type="ECO:0000259" key="4">
    <source>
        <dbReference type="PROSITE" id="PS50089"/>
    </source>
</evidence>
<feature type="region of interest" description="Disordered" evidence="2">
    <location>
        <begin position="375"/>
        <end position="431"/>
    </location>
</feature>
<dbReference type="InterPro" id="IPR013083">
    <property type="entry name" value="Znf_RING/FYVE/PHD"/>
</dbReference>
<organism evidence="5 6">
    <name type="scientific">Anaeramoeba ignava</name>
    <name type="common">Anaerobic marine amoeba</name>
    <dbReference type="NCBI Taxonomy" id="1746090"/>
    <lineage>
        <taxon>Eukaryota</taxon>
        <taxon>Metamonada</taxon>
        <taxon>Anaeramoebidae</taxon>
        <taxon>Anaeramoeba</taxon>
    </lineage>
</organism>
<dbReference type="GO" id="GO:0008270">
    <property type="term" value="F:zinc ion binding"/>
    <property type="evidence" value="ECO:0007669"/>
    <property type="project" value="UniProtKB-KW"/>
</dbReference>
<evidence type="ECO:0000256" key="2">
    <source>
        <dbReference type="SAM" id="MobiDB-lite"/>
    </source>
</evidence>
<dbReference type="Gene3D" id="3.30.40.10">
    <property type="entry name" value="Zinc/RING finger domain, C3HC4 (zinc finger)"/>
    <property type="match status" value="1"/>
</dbReference>
<dbReference type="PANTHER" id="PTHR22696:SF3">
    <property type="entry name" value="CHROMOSOME UNDETERMINED SCAFFOLD_98, WHOLE GENOME SHOTGUN SEQUENCE"/>
    <property type="match status" value="1"/>
</dbReference>
<keyword evidence="1" id="KW-0479">Metal-binding</keyword>
<feature type="compositionally biased region" description="Basic and acidic residues" evidence="2">
    <location>
        <begin position="143"/>
        <end position="153"/>
    </location>
</feature>
<keyword evidence="6" id="KW-1185">Reference proteome</keyword>
<dbReference type="InterPro" id="IPR001841">
    <property type="entry name" value="Znf_RING"/>
</dbReference>
<reference evidence="5" key="1">
    <citation type="submission" date="2022-10" db="EMBL/GenBank/DDBJ databases">
        <title>Novel sulphate-reducing endosymbionts in the free-living metamonad Anaeramoeba.</title>
        <authorList>
            <person name="Jerlstrom-Hultqvist J."/>
            <person name="Cepicka I."/>
            <person name="Gallot-Lavallee L."/>
            <person name="Salas-Leiva D."/>
            <person name="Curtis B.A."/>
            <person name="Zahonova K."/>
            <person name="Pipaliya S."/>
            <person name="Dacks J."/>
            <person name="Roger A.J."/>
        </authorList>
    </citation>
    <scope>NUCLEOTIDE SEQUENCE</scope>
    <source>
        <strain evidence="5">BMAN</strain>
    </source>
</reference>
<evidence type="ECO:0000313" key="6">
    <source>
        <dbReference type="Proteomes" id="UP001149090"/>
    </source>
</evidence>
<feature type="region of interest" description="Disordered" evidence="2">
    <location>
        <begin position="112"/>
        <end position="201"/>
    </location>
</feature>
<accession>A0A9Q0RAE4</accession>
<feature type="compositionally biased region" description="Low complexity" evidence="2">
    <location>
        <begin position="157"/>
        <end position="201"/>
    </location>
</feature>
<dbReference type="SUPFAM" id="SSF57850">
    <property type="entry name" value="RING/U-box"/>
    <property type="match status" value="1"/>
</dbReference>
<evidence type="ECO:0000256" key="1">
    <source>
        <dbReference type="PROSITE-ProRule" id="PRU00175"/>
    </source>
</evidence>
<feature type="domain" description="RING-type" evidence="4">
    <location>
        <begin position="564"/>
        <end position="599"/>
    </location>
</feature>
<protein>
    <recommendedName>
        <fullName evidence="4">RING-type domain-containing protein</fullName>
    </recommendedName>
</protein>
<comment type="caution">
    <text evidence="5">The sequence shown here is derived from an EMBL/GenBank/DDBJ whole genome shotgun (WGS) entry which is preliminary data.</text>
</comment>
<proteinExistence type="predicted"/>
<keyword evidence="3" id="KW-0812">Transmembrane</keyword>
<evidence type="ECO:0000256" key="3">
    <source>
        <dbReference type="SAM" id="Phobius"/>
    </source>
</evidence>
<feature type="transmembrane region" description="Helical" evidence="3">
    <location>
        <begin position="6"/>
        <end position="23"/>
    </location>
</feature>
<evidence type="ECO:0000313" key="5">
    <source>
        <dbReference type="EMBL" id="KAJ5071639.1"/>
    </source>
</evidence>
<dbReference type="Pfam" id="PF13920">
    <property type="entry name" value="zf-C3HC4_3"/>
    <property type="match status" value="1"/>
</dbReference>
<name>A0A9Q0RAE4_ANAIG</name>
<keyword evidence="1" id="KW-0862">Zinc</keyword>
<keyword evidence="3" id="KW-1133">Transmembrane helix</keyword>
<dbReference type="Proteomes" id="UP001149090">
    <property type="component" value="Unassembled WGS sequence"/>
</dbReference>
<dbReference type="OrthoDB" id="1711136at2759"/>
<feature type="compositionally biased region" description="Basic residues" evidence="2">
    <location>
        <begin position="117"/>
        <end position="142"/>
    </location>
</feature>
<dbReference type="EMBL" id="JAPDFW010000086">
    <property type="protein sequence ID" value="KAJ5071639.1"/>
    <property type="molecule type" value="Genomic_DNA"/>
</dbReference>
<dbReference type="PANTHER" id="PTHR22696">
    <property type="entry name" value="E3 UBIQUITIN-PROTEIN LIGASE RNF26"/>
    <property type="match status" value="1"/>
</dbReference>
<feature type="compositionally biased region" description="Low complexity" evidence="2">
    <location>
        <begin position="386"/>
        <end position="431"/>
    </location>
</feature>